<dbReference type="VEuPathDB" id="FungiDB:MFRU_005g00220"/>
<reference evidence="2 3" key="1">
    <citation type="submission" date="2019-06" db="EMBL/GenBank/DDBJ databases">
        <title>Genome Sequence of the Brown Rot Fungal Pathogen Monilinia fructicola.</title>
        <authorList>
            <person name="De Miccolis Angelini R.M."/>
            <person name="Landi L."/>
            <person name="Abate D."/>
            <person name="Pollastro S."/>
            <person name="Romanazzi G."/>
            <person name="Faretra F."/>
        </authorList>
    </citation>
    <scope>NUCLEOTIDE SEQUENCE [LARGE SCALE GENOMIC DNA]</scope>
    <source>
        <strain evidence="2 3">Mfrc123</strain>
    </source>
</reference>
<dbReference type="Proteomes" id="UP000322873">
    <property type="component" value="Unassembled WGS sequence"/>
</dbReference>
<gene>
    <name evidence="2" type="ORF">EYC84_002204</name>
</gene>
<feature type="region of interest" description="Disordered" evidence="1">
    <location>
        <begin position="1"/>
        <end position="26"/>
    </location>
</feature>
<evidence type="ECO:0000256" key="1">
    <source>
        <dbReference type="SAM" id="MobiDB-lite"/>
    </source>
</evidence>
<name>A0A5M9JKP6_MONFR</name>
<keyword evidence="3" id="KW-1185">Reference proteome</keyword>
<sequence length="321" mass="36612">MGQTHSRPSTPVKREPGASENLAGSLQRSQILPDQLAYLEGEPVYHPHTSNTKNVDSMFRKIATKAFFCRPPGGPLTLRHVKFLNHQPAHLALAIRRYIQPQESQLTNIQKTAIKKWNKLDILNCTDQSRFVPTQDILEKYFHIFDNLFFGGTLEKNVTIVASEVSNMEAGNRGIACQHYDMTHNCYIPQSTITIYDHQDPNLRDRIEVIMSTLIHEMCHAFFQVYGCVSNCCDNGSLELGPRGHGIMFQEMAYDIERMAASKRVLGFDLDLGRYISLLTEISDKADWKEQMNVSRWGFDEEKMANDLIICKTQGIHYVLS</sequence>
<organism evidence="2 3">
    <name type="scientific">Monilinia fructicola</name>
    <name type="common">Brown rot fungus</name>
    <name type="synonym">Ciboria fructicola</name>
    <dbReference type="NCBI Taxonomy" id="38448"/>
    <lineage>
        <taxon>Eukaryota</taxon>
        <taxon>Fungi</taxon>
        <taxon>Dikarya</taxon>
        <taxon>Ascomycota</taxon>
        <taxon>Pezizomycotina</taxon>
        <taxon>Leotiomycetes</taxon>
        <taxon>Helotiales</taxon>
        <taxon>Sclerotiniaceae</taxon>
        <taxon>Monilinia</taxon>
    </lineage>
</organism>
<evidence type="ECO:0000313" key="3">
    <source>
        <dbReference type="Proteomes" id="UP000322873"/>
    </source>
</evidence>
<dbReference type="AlphaFoldDB" id="A0A5M9JKP6"/>
<evidence type="ECO:0000313" key="2">
    <source>
        <dbReference type="EMBL" id="KAA8569861.1"/>
    </source>
</evidence>
<comment type="caution">
    <text evidence="2">The sequence shown here is derived from an EMBL/GenBank/DDBJ whole genome shotgun (WGS) entry which is preliminary data.</text>
</comment>
<dbReference type="EMBL" id="VICG01000007">
    <property type="protein sequence ID" value="KAA8569861.1"/>
    <property type="molecule type" value="Genomic_DNA"/>
</dbReference>
<accession>A0A5M9JKP6</accession>
<proteinExistence type="predicted"/>
<protein>
    <submittedName>
        <fullName evidence="2">Uncharacterized protein</fullName>
    </submittedName>
</protein>